<feature type="non-terminal residue" evidence="1">
    <location>
        <position position="72"/>
    </location>
</feature>
<dbReference type="EMBL" id="JBJKFK010006352">
    <property type="protein sequence ID" value="KAL3307845.1"/>
    <property type="molecule type" value="Genomic_DNA"/>
</dbReference>
<proteinExistence type="predicted"/>
<name>A0ABD2PK70_9PLAT</name>
<reference evidence="1 2" key="1">
    <citation type="submission" date="2024-11" db="EMBL/GenBank/DDBJ databases">
        <title>Adaptive evolution of stress response genes in parasites aligns with host niche diversity.</title>
        <authorList>
            <person name="Hahn C."/>
            <person name="Resl P."/>
        </authorList>
    </citation>
    <scope>NUCLEOTIDE SEQUENCE [LARGE SCALE GENOMIC DNA]</scope>
    <source>
        <strain evidence="1">EGGRZ-B1_66</strain>
        <tissue evidence="1">Body</tissue>
    </source>
</reference>
<organism evidence="1 2">
    <name type="scientific">Cichlidogyrus casuarinus</name>
    <dbReference type="NCBI Taxonomy" id="1844966"/>
    <lineage>
        <taxon>Eukaryota</taxon>
        <taxon>Metazoa</taxon>
        <taxon>Spiralia</taxon>
        <taxon>Lophotrochozoa</taxon>
        <taxon>Platyhelminthes</taxon>
        <taxon>Monogenea</taxon>
        <taxon>Monopisthocotylea</taxon>
        <taxon>Dactylogyridea</taxon>
        <taxon>Ancyrocephalidae</taxon>
        <taxon>Cichlidogyrus</taxon>
    </lineage>
</organism>
<evidence type="ECO:0000313" key="1">
    <source>
        <dbReference type="EMBL" id="KAL3307845.1"/>
    </source>
</evidence>
<sequence length="72" mass="8005">MRNNSDCFSAHRIPIKLRYMDKNVAFYYKTFHFVANPLSTGAGTSIGQITAVTVDGSAICSFRLLDPSLPFM</sequence>
<dbReference type="Proteomes" id="UP001626550">
    <property type="component" value="Unassembled WGS sequence"/>
</dbReference>
<dbReference type="AlphaFoldDB" id="A0ABD2PK70"/>
<comment type="caution">
    <text evidence="1">The sequence shown here is derived from an EMBL/GenBank/DDBJ whole genome shotgun (WGS) entry which is preliminary data.</text>
</comment>
<evidence type="ECO:0000313" key="2">
    <source>
        <dbReference type="Proteomes" id="UP001626550"/>
    </source>
</evidence>
<protein>
    <submittedName>
        <fullName evidence="1">Uncharacterized protein</fullName>
    </submittedName>
</protein>
<accession>A0ABD2PK70</accession>
<keyword evidence="2" id="KW-1185">Reference proteome</keyword>
<gene>
    <name evidence="1" type="ORF">Ciccas_013629</name>
</gene>